<reference evidence="1 2" key="1">
    <citation type="submission" date="2023-07" db="EMBL/GenBank/DDBJ databases">
        <authorList>
            <person name="Peeters C."/>
        </authorList>
    </citation>
    <scope>NUCLEOTIDE SEQUENCE [LARGE SCALE GENOMIC DNA]</scope>
    <source>
        <strain evidence="1 2">R-38712</strain>
    </source>
</reference>
<sequence length="31" mass="3669">MQAMRCQLLQRNTLPNIQKVPQTDFAKLLRI</sequence>
<keyword evidence="2" id="KW-1185">Reference proteome</keyword>
<evidence type="ECO:0000313" key="2">
    <source>
        <dbReference type="Proteomes" id="UP001189303"/>
    </source>
</evidence>
<protein>
    <submittedName>
        <fullName evidence="1">Uncharacterized protein</fullName>
    </submittedName>
</protein>
<dbReference type="EMBL" id="CATWFT010000001">
    <property type="protein sequence ID" value="CAJ0721510.1"/>
    <property type="molecule type" value="Genomic_DNA"/>
</dbReference>
<comment type="caution">
    <text evidence="1">The sequence shown here is derived from an EMBL/GenBank/DDBJ whole genome shotgun (WGS) entry which is preliminary data.</text>
</comment>
<gene>
    <name evidence="1" type="ORF">R38712_00044</name>
</gene>
<proteinExistence type="predicted"/>
<evidence type="ECO:0000313" key="1">
    <source>
        <dbReference type="EMBL" id="CAJ0721510.1"/>
    </source>
</evidence>
<organism evidence="1 2">
    <name type="scientific">Ralstonia pickettii</name>
    <name type="common">Burkholderia pickettii</name>
    <dbReference type="NCBI Taxonomy" id="329"/>
    <lineage>
        <taxon>Bacteria</taxon>
        <taxon>Pseudomonadati</taxon>
        <taxon>Pseudomonadota</taxon>
        <taxon>Betaproteobacteria</taxon>
        <taxon>Burkholderiales</taxon>
        <taxon>Burkholderiaceae</taxon>
        <taxon>Ralstonia</taxon>
    </lineage>
</organism>
<accession>A0ABN9HTB8</accession>
<name>A0ABN9HTB8_RALPI</name>
<dbReference type="Proteomes" id="UP001189303">
    <property type="component" value="Unassembled WGS sequence"/>
</dbReference>